<protein>
    <submittedName>
        <fullName evidence="5">Patatin</fullName>
    </submittedName>
</protein>
<comment type="caution">
    <text evidence="2">Lacks conserved residue(s) required for the propagation of feature annotation.</text>
</comment>
<evidence type="ECO:0000256" key="3">
    <source>
        <dbReference type="SAM" id="SignalP"/>
    </source>
</evidence>
<evidence type="ECO:0000313" key="5">
    <source>
        <dbReference type="EMBL" id="CEG07752.1"/>
    </source>
</evidence>
<dbReference type="Proteomes" id="UP000035762">
    <property type="component" value="Unassembled WGS sequence"/>
</dbReference>
<comment type="caution">
    <text evidence="5">The sequence shown here is derived from an EMBL/GenBank/DDBJ whole genome shotgun (WGS) entry which is preliminary data.</text>
</comment>
<feature type="short sequence motif" description="GXSXG" evidence="2">
    <location>
        <begin position="99"/>
        <end position="103"/>
    </location>
</feature>
<sequence length="463" mass="49708">MSRVRSVLGSLSVCALLIGCATIQNDPVNLPGTPSNLANSLGPAFEEDTSADQTIIGLSFSGGGTRAAAYAYGVLSEMERIPMRGAQAPMIDRVEYISGVSGGSVTAAYYGLKKRAGLADFREKFLLRNAEEDLQTNLNLATLGRAFAGGINDSTGFPRWLDANLFHGATFGQFRAIGKPRVWINASDIYNRTPFVFGAVTFNAICSDLSQYPLADAVAASAAVPVAFAPVVIQSFPQKCNQPLPGWVERVRRDRNAQPLLTSFANALIKYHDGAVPYIKLLDGGLVDNFGLSGFTIARLSSDTPYGPLSPRQAVKLRRALFLVVDASAPGPSPQWINTVEGPRGAELVKATADTALGASVAGSFTALNSTMNDWQAALVRWRCGLSAADRARYGAGPRWNCRDIKFFVGRLGFDQLDPARAQQLDNVPTRFHLPREQVDDVIEAGRDTLRGSPVFKSFAASL</sequence>
<dbReference type="STRING" id="1035.BN961_01153"/>
<dbReference type="PROSITE" id="PS51635">
    <property type="entry name" value="PNPLA"/>
    <property type="match status" value="1"/>
</dbReference>
<feature type="short sequence motif" description="DGA/G" evidence="2">
    <location>
        <begin position="283"/>
        <end position="285"/>
    </location>
</feature>
<evidence type="ECO:0000256" key="1">
    <source>
        <dbReference type="ARBA" id="ARBA00023098"/>
    </source>
</evidence>
<keyword evidence="2" id="KW-0442">Lipid degradation</keyword>
<feature type="signal peptide" evidence="3">
    <location>
        <begin position="1"/>
        <end position="25"/>
    </location>
</feature>
<dbReference type="AlphaFoldDB" id="A0A090MN97"/>
<reference evidence="5 6" key="1">
    <citation type="journal article" date="2014" name="Genome Announc.">
        <title>Genome Sequence of Afipia felis Strain 76713, Isolated in Hospital Water Using an Amoeba Co-Culture Procedure.</title>
        <authorList>
            <person name="Benamar S."/>
            <person name="La Scola B."/>
            <person name="Croce O."/>
        </authorList>
    </citation>
    <scope>NUCLEOTIDE SEQUENCE [LARGE SCALE GENOMIC DNA]</scope>
    <source>
        <strain evidence="5 6">76713</strain>
    </source>
</reference>
<accession>A0A090MN97</accession>
<dbReference type="Pfam" id="PF01734">
    <property type="entry name" value="Patatin"/>
    <property type="match status" value="1"/>
</dbReference>
<proteinExistence type="predicted"/>
<keyword evidence="6" id="KW-1185">Reference proteome</keyword>
<keyword evidence="3" id="KW-0732">Signal</keyword>
<dbReference type="InterPro" id="IPR016035">
    <property type="entry name" value="Acyl_Trfase/lysoPLipase"/>
</dbReference>
<feature type="active site" description="Nucleophile" evidence="2">
    <location>
        <position position="101"/>
    </location>
</feature>
<dbReference type="InterPro" id="IPR002641">
    <property type="entry name" value="PNPLA_dom"/>
</dbReference>
<dbReference type="GO" id="GO:0016787">
    <property type="term" value="F:hydrolase activity"/>
    <property type="evidence" value="ECO:0007669"/>
    <property type="project" value="UniProtKB-UniRule"/>
</dbReference>
<dbReference type="GO" id="GO:0016042">
    <property type="term" value="P:lipid catabolic process"/>
    <property type="evidence" value="ECO:0007669"/>
    <property type="project" value="UniProtKB-UniRule"/>
</dbReference>
<keyword evidence="1 2" id="KW-0443">Lipid metabolism</keyword>
<keyword evidence="2" id="KW-0378">Hydrolase</keyword>
<dbReference type="EMBL" id="CCAZ020000001">
    <property type="protein sequence ID" value="CEG07752.1"/>
    <property type="molecule type" value="Genomic_DNA"/>
</dbReference>
<evidence type="ECO:0000256" key="2">
    <source>
        <dbReference type="PROSITE-ProRule" id="PRU01161"/>
    </source>
</evidence>
<feature type="active site" description="Proton acceptor" evidence="2">
    <location>
        <position position="283"/>
    </location>
</feature>
<evidence type="ECO:0000313" key="6">
    <source>
        <dbReference type="Proteomes" id="UP000035762"/>
    </source>
</evidence>
<feature type="chain" id="PRO_5001859969" evidence="3">
    <location>
        <begin position="26"/>
        <end position="463"/>
    </location>
</feature>
<gene>
    <name evidence="5" type="ORF">BN961_01153</name>
</gene>
<dbReference type="PROSITE" id="PS51257">
    <property type="entry name" value="PROKAR_LIPOPROTEIN"/>
    <property type="match status" value="1"/>
</dbReference>
<evidence type="ECO:0000259" key="4">
    <source>
        <dbReference type="PROSITE" id="PS51635"/>
    </source>
</evidence>
<dbReference type="RefSeq" id="WP_048755901.1">
    <property type="nucleotide sequence ID" value="NZ_CCAZ020000001.1"/>
</dbReference>
<dbReference type="SUPFAM" id="SSF52151">
    <property type="entry name" value="FabD/lysophospholipase-like"/>
    <property type="match status" value="1"/>
</dbReference>
<feature type="domain" description="PNPLA" evidence="4">
    <location>
        <begin position="58"/>
        <end position="296"/>
    </location>
</feature>
<name>A0A090MN97_AFIFE</name>
<organism evidence="5 6">
    <name type="scientific">Afipia felis</name>
    <name type="common">Cat scratch disease bacillus</name>
    <dbReference type="NCBI Taxonomy" id="1035"/>
    <lineage>
        <taxon>Bacteria</taxon>
        <taxon>Pseudomonadati</taxon>
        <taxon>Pseudomonadota</taxon>
        <taxon>Alphaproteobacteria</taxon>
        <taxon>Hyphomicrobiales</taxon>
        <taxon>Nitrobacteraceae</taxon>
        <taxon>Afipia</taxon>
    </lineage>
</organism>
<dbReference type="OrthoDB" id="9790176at2"/>
<dbReference type="Gene3D" id="3.40.1090.10">
    <property type="entry name" value="Cytosolic phospholipase A2 catalytic domain"/>
    <property type="match status" value="2"/>
</dbReference>